<evidence type="ECO:0000313" key="1">
    <source>
        <dbReference type="EMBL" id="KAK7056299.1"/>
    </source>
</evidence>
<organism evidence="1 2">
    <name type="scientific">Paramarasmius palmivorus</name>
    <dbReference type="NCBI Taxonomy" id="297713"/>
    <lineage>
        <taxon>Eukaryota</taxon>
        <taxon>Fungi</taxon>
        <taxon>Dikarya</taxon>
        <taxon>Basidiomycota</taxon>
        <taxon>Agaricomycotina</taxon>
        <taxon>Agaricomycetes</taxon>
        <taxon>Agaricomycetidae</taxon>
        <taxon>Agaricales</taxon>
        <taxon>Marasmiineae</taxon>
        <taxon>Marasmiaceae</taxon>
        <taxon>Paramarasmius</taxon>
    </lineage>
</organism>
<name>A0AAW0DU32_9AGAR</name>
<proteinExistence type="predicted"/>
<dbReference type="EMBL" id="JAYKXP010000007">
    <property type="protein sequence ID" value="KAK7056299.1"/>
    <property type="molecule type" value="Genomic_DNA"/>
</dbReference>
<dbReference type="Proteomes" id="UP001383192">
    <property type="component" value="Unassembled WGS sequence"/>
</dbReference>
<comment type="caution">
    <text evidence="1">The sequence shown here is derived from an EMBL/GenBank/DDBJ whole genome shotgun (WGS) entry which is preliminary data.</text>
</comment>
<gene>
    <name evidence="1" type="ORF">VNI00_002852</name>
</gene>
<keyword evidence="2" id="KW-1185">Reference proteome</keyword>
<dbReference type="AlphaFoldDB" id="A0AAW0DU32"/>
<sequence>MTAVGIEVLKSSNVGWLDFLDKAELVEVPIFSALQELFDRASGSVTTIFLGIPEPANDEGRFVVEDFEYLLTEYLLSTTKLSSRPPIYFGTSNLRSVSHRNPDYAQAIPF</sequence>
<evidence type="ECO:0000313" key="2">
    <source>
        <dbReference type="Proteomes" id="UP001383192"/>
    </source>
</evidence>
<protein>
    <submittedName>
        <fullName evidence="1">Uncharacterized protein</fullName>
    </submittedName>
</protein>
<accession>A0AAW0DU32</accession>
<reference evidence="1 2" key="1">
    <citation type="submission" date="2024-01" db="EMBL/GenBank/DDBJ databases">
        <title>A draft genome for a cacao thread blight-causing isolate of Paramarasmius palmivorus.</title>
        <authorList>
            <person name="Baruah I.K."/>
            <person name="Bukari Y."/>
            <person name="Amoako-Attah I."/>
            <person name="Meinhardt L.W."/>
            <person name="Bailey B.A."/>
            <person name="Cohen S.P."/>
        </authorList>
    </citation>
    <scope>NUCLEOTIDE SEQUENCE [LARGE SCALE GENOMIC DNA]</scope>
    <source>
        <strain evidence="1 2">GH-12</strain>
    </source>
</reference>